<dbReference type="EMBL" id="AFMD02000489">
    <property type="protein sequence ID" value="EMG19694.1"/>
    <property type="molecule type" value="Genomic_DNA"/>
</dbReference>
<dbReference type="EC" id="2.7.1.40" evidence="3"/>
<evidence type="ECO:0000256" key="2">
    <source>
        <dbReference type="ARBA" id="ARBA00008663"/>
    </source>
</evidence>
<keyword evidence="11 14" id="KW-0670">Pyruvate</keyword>
<evidence type="ECO:0000256" key="1">
    <source>
        <dbReference type="ARBA" id="ARBA00004997"/>
    </source>
</evidence>
<dbReference type="InterPro" id="IPR001697">
    <property type="entry name" value="Pyr_Knase"/>
</dbReference>
<sequence length="95" mass="10712">MKSESSVFRKTKIICTIGPATSDKKMIQALAEAGMNVARLNMSHGNHDFHRSIIRNIKSLNKDVLKTSDCDFTRYTRTGNSNWRSSSRSSGFKSR</sequence>
<evidence type="ECO:0000256" key="8">
    <source>
        <dbReference type="ARBA" id="ARBA00022840"/>
    </source>
</evidence>
<comment type="similarity">
    <text evidence="2">Belongs to the pyruvate kinase family.</text>
</comment>
<dbReference type="InterPro" id="IPR015813">
    <property type="entry name" value="Pyrv/PenolPyrv_kinase-like_dom"/>
</dbReference>
<protein>
    <recommendedName>
        <fullName evidence="3">pyruvate kinase</fullName>
        <ecNumber evidence="3">2.7.1.40</ecNumber>
    </recommendedName>
</protein>
<keyword evidence="9" id="KW-0460">Magnesium</keyword>
<keyword evidence="5" id="KW-0479">Metal-binding</keyword>
<dbReference type="PANTHER" id="PTHR11817">
    <property type="entry name" value="PYRUVATE KINASE"/>
    <property type="match status" value="1"/>
</dbReference>
<evidence type="ECO:0000256" key="3">
    <source>
        <dbReference type="ARBA" id="ARBA00012142"/>
    </source>
</evidence>
<proteinExistence type="inferred from homology"/>
<dbReference type="InterPro" id="IPR040442">
    <property type="entry name" value="Pyrv_kinase-like_dom_sf"/>
</dbReference>
<dbReference type="Pfam" id="PF00224">
    <property type="entry name" value="PK"/>
    <property type="match status" value="1"/>
</dbReference>
<evidence type="ECO:0000256" key="11">
    <source>
        <dbReference type="ARBA" id="ARBA00023317"/>
    </source>
</evidence>
<evidence type="ECO:0000256" key="9">
    <source>
        <dbReference type="ARBA" id="ARBA00022842"/>
    </source>
</evidence>
<name>M3H5N8_LEPIT</name>
<evidence type="ECO:0000256" key="4">
    <source>
        <dbReference type="ARBA" id="ARBA00022679"/>
    </source>
</evidence>
<dbReference type="AlphaFoldDB" id="M3H5N8"/>
<comment type="caution">
    <text evidence="14">The sequence shown here is derived from an EMBL/GenBank/DDBJ whole genome shotgun (WGS) entry which is preliminary data.</text>
</comment>
<dbReference type="Gene3D" id="3.20.20.60">
    <property type="entry name" value="Phosphoenolpyruvate-binding domains"/>
    <property type="match status" value="1"/>
</dbReference>
<comment type="pathway">
    <text evidence="1">Carbohydrate degradation; glycolysis; pyruvate from D-glyceraldehyde 3-phosphate: step 5/5.</text>
</comment>
<dbReference type="Proteomes" id="UP000011778">
    <property type="component" value="Unassembled WGS sequence"/>
</dbReference>
<dbReference type="GO" id="GO:0000287">
    <property type="term" value="F:magnesium ion binding"/>
    <property type="evidence" value="ECO:0007669"/>
    <property type="project" value="InterPro"/>
</dbReference>
<dbReference type="GO" id="GO:0016301">
    <property type="term" value="F:kinase activity"/>
    <property type="evidence" value="ECO:0007669"/>
    <property type="project" value="UniProtKB-KW"/>
</dbReference>
<evidence type="ECO:0000256" key="10">
    <source>
        <dbReference type="ARBA" id="ARBA00023152"/>
    </source>
</evidence>
<keyword evidence="6" id="KW-0547">Nucleotide-binding</keyword>
<feature type="region of interest" description="Disordered" evidence="12">
    <location>
        <begin position="76"/>
        <end position="95"/>
    </location>
</feature>
<evidence type="ECO:0000313" key="15">
    <source>
        <dbReference type="Proteomes" id="UP000011778"/>
    </source>
</evidence>
<dbReference type="UniPathway" id="UPA00109">
    <property type="reaction ID" value="UER00188"/>
</dbReference>
<evidence type="ECO:0000256" key="6">
    <source>
        <dbReference type="ARBA" id="ARBA00022741"/>
    </source>
</evidence>
<keyword evidence="8" id="KW-0067">ATP-binding</keyword>
<dbReference type="GO" id="GO:0030955">
    <property type="term" value="F:potassium ion binding"/>
    <property type="evidence" value="ECO:0007669"/>
    <property type="project" value="InterPro"/>
</dbReference>
<evidence type="ECO:0000256" key="12">
    <source>
        <dbReference type="SAM" id="MobiDB-lite"/>
    </source>
</evidence>
<dbReference type="SUPFAM" id="SSF51621">
    <property type="entry name" value="Phosphoenolpyruvate/pyruvate domain"/>
    <property type="match status" value="1"/>
</dbReference>
<keyword evidence="10" id="KW-0324">Glycolysis</keyword>
<dbReference type="GO" id="GO:0004743">
    <property type="term" value="F:pyruvate kinase activity"/>
    <property type="evidence" value="ECO:0007669"/>
    <property type="project" value="UniProtKB-EC"/>
</dbReference>
<dbReference type="InterPro" id="IPR015793">
    <property type="entry name" value="Pyrv_Knase_brl"/>
</dbReference>
<gene>
    <name evidence="14" type="ORF">LEP1GSC150_1023</name>
</gene>
<feature type="domain" description="Pyruvate kinase barrel" evidence="13">
    <location>
        <begin position="9"/>
        <end position="66"/>
    </location>
</feature>
<evidence type="ECO:0000256" key="7">
    <source>
        <dbReference type="ARBA" id="ARBA00022777"/>
    </source>
</evidence>
<reference evidence="14 15" key="1">
    <citation type="submission" date="2013-02" db="EMBL/GenBank/DDBJ databases">
        <authorList>
            <person name="Harkins D.M."/>
            <person name="Durkin A.S."/>
            <person name="Brinkac L.M."/>
            <person name="Haft D.H."/>
            <person name="Selengut J.D."/>
            <person name="Sanka R."/>
            <person name="DePew J."/>
            <person name="Purushe J."/>
            <person name="Tulsiani S.M."/>
            <person name="Graham G.C."/>
            <person name="Burns M.-A."/>
            <person name="Dohnt M.F."/>
            <person name="Smythe L.D."/>
            <person name="McKay D.B."/>
            <person name="Craig S.B."/>
            <person name="Vinetz J.M."/>
            <person name="Sutton G.G."/>
            <person name="Nierman W.C."/>
            <person name="Fouts D.E."/>
        </authorList>
    </citation>
    <scope>NUCLEOTIDE SEQUENCE [LARGE SCALE GENOMIC DNA]</scope>
    <source>
        <strain evidence="14 15">LT2050</strain>
    </source>
</reference>
<keyword evidence="4" id="KW-0808">Transferase</keyword>
<evidence type="ECO:0000256" key="5">
    <source>
        <dbReference type="ARBA" id="ARBA00022723"/>
    </source>
</evidence>
<organism evidence="14 15">
    <name type="scientific">Leptospira interrogans serovar Copenhageni str. LT2050</name>
    <dbReference type="NCBI Taxonomy" id="1001598"/>
    <lineage>
        <taxon>Bacteria</taxon>
        <taxon>Pseudomonadati</taxon>
        <taxon>Spirochaetota</taxon>
        <taxon>Spirochaetia</taxon>
        <taxon>Leptospirales</taxon>
        <taxon>Leptospiraceae</taxon>
        <taxon>Leptospira</taxon>
    </lineage>
</organism>
<evidence type="ECO:0000259" key="13">
    <source>
        <dbReference type="Pfam" id="PF00224"/>
    </source>
</evidence>
<dbReference type="GO" id="GO:0005524">
    <property type="term" value="F:ATP binding"/>
    <property type="evidence" value="ECO:0007669"/>
    <property type="project" value="UniProtKB-KW"/>
</dbReference>
<accession>M3H5N8</accession>
<keyword evidence="7 14" id="KW-0418">Kinase</keyword>
<evidence type="ECO:0000313" key="14">
    <source>
        <dbReference type="EMBL" id="EMG19694.1"/>
    </source>
</evidence>